<name>A0A1V8RM04_9HYPH</name>
<evidence type="ECO:0000256" key="2">
    <source>
        <dbReference type="ARBA" id="ARBA00022448"/>
    </source>
</evidence>
<keyword evidence="2 7" id="KW-0813">Transport</keyword>
<evidence type="ECO:0000313" key="9">
    <source>
        <dbReference type="EMBL" id="OQM74176.1"/>
    </source>
</evidence>
<feature type="transmembrane region" description="Helical" evidence="7">
    <location>
        <begin position="12"/>
        <end position="33"/>
    </location>
</feature>
<keyword evidence="6 7" id="KW-0472">Membrane</keyword>
<comment type="caution">
    <text evidence="9">The sequence shown here is derived from an EMBL/GenBank/DDBJ whole genome shotgun (WGS) entry which is preliminary data.</text>
</comment>
<dbReference type="SUPFAM" id="SSF161098">
    <property type="entry name" value="MetI-like"/>
    <property type="match status" value="1"/>
</dbReference>
<evidence type="ECO:0000313" key="10">
    <source>
        <dbReference type="Proteomes" id="UP000191905"/>
    </source>
</evidence>
<feature type="transmembrane region" description="Helical" evidence="7">
    <location>
        <begin position="223"/>
        <end position="249"/>
    </location>
</feature>
<dbReference type="AlphaFoldDB" id="A0A1V8RM04"/>
<sequence>MSRMQVLDRLVLPVIGAAIVLGIWQGTIAYYGLARIVLPTPLEVANTLWKLLGNSGFWHDIQISLKEFFLGCLIGCLLGIAVGVLVGVRQDARMVLGPVIEAMRFIVPFAWIPLTVLWFGTSLTGKVVLVAYAVVFIMIVTTARAIATVEPTLMRIGVMLGMRPWEIALKIHLRAAAPAIASGAKAAAAVGWIAVVAAEYIGASAGLGVMITNASMSLDTSTVIAGMIVIGIIGAVVSWLIGVIAGAWLNH</sequence>
<dbReference type="OrthoDB" id="9799271at2"/>
<dbReference type="GO" id="GO:0005886">
    <property type="term" value="C:plasma membrane"/>
    <property type="evidence" value="ECO:0007669"/>
    <property type="project" value="UniProtKB-SubCell"/>
</dbReference>
<comment type="subcellular location">
    <subcellularLocation>
        <location evidence="1 7">Cell membrane</location>
        <topology evidence="1 7">Multi-pass membrane protein</topology>
    </subcellularLocation>
</comment>
<dbReference type="Proteomes" id="UP000191905">
    <property type="component" value="Unassembled WGS sequence"/>
</dbReference>
<keyword evidence="5 7" id="KW-1133">Transmembrane helix</keyword>
<feature type="domain" description="ABC transmembrane type-1" evidence="8">
    <location>
        <begin position="61"/>
        <end position="241"/>
    </location>
</feature>
<organism evidence="9 10">
    <name type="scientific">Manganibacter manganicus</name>
    <dbReference type="NCBI Taxonomy" id="1873176"/>
    <lineage>
        <taxon>Bacteria</taxon>
        <taxon>Pseudomonadati</taxon>
        <taxon>Pseudomonadota</taxon>
        <taxon>Alphaproteobacteria</taxon>
        <taxon>Hyphomicrobiales</taxon>
        <taxon>Phyllobacteriaceae</taxon>
        <taxon>Manganibacter</taxon>
    </lineage>
</organism>
<keyword evidence="4 7" id="KW-0812">Transmembrane</keyword>
<evidence type="ECO:0000256" key="1">
    <source>
        <dbReference type="ARBA" id="ARBA00004651"/>
    </source>
</evidence>
<dbReference type="PROSITE" id="PS50928">
    <property type="entry name" value="ABC_TM1"/>
    <property type="match status" value="1"/>
</dbReference>
<keyword evidence="10" id="KW-1185">Reference proteome</keyword>
<evidence type="ECO:0000256" key="3">
    <source>
        <dbReference type="ARBA" id="ARBA00022475"/>
    </source>
</evidence>
<feature type="transmembrane region" description="Helical" evidence="7">
    <location>
        <begin position="100"/>
        <end position="121"/>
    </location>
</feature>
<evidence type="ECO:0000256" key="4">
    <source>
        <dbReference type="ARBA" id="ARBA00022692"/>
    </source>
</evidence>
<gene>
    <name evidence="9" type="ORF">BFN67_22335</name>
</gene>
<dbReference type="InterPro" id="IPR000515">
    <property type="entry name" value="MetI-like"/>
</dbReference>
<dbReference type="EMBL" id="MDET01000035">
    <property type="protein sequence ID" value="OQM74176.1"/>
    <property type="molecule type" value="Genomic_DNA"/>
</dbReference>
<comment type="similarity">
    <text evidence="7">Belongs to the binding-protein-dependent transport system permease family.</text>
</comment>
<feature type="transmembrane region" description="Helical" evidence="7">
    <location>
        <begin position="190"/>
        <end position="211"/>
    </location>
</feature>
<evidence type="ECO:0000259" key="8">
    <source>
        <dbReference type="PROSITE" id="PS50928"/>
    </source>
</evidence>
<feature type="transmembrane region" description="Helical" evidence="7">
    <location>
        <begin position="127"/>
        <end position="147"/>
    </location>
</feature>
<feature type="transmembrane region" description="Helical" evidence="7">
    <location>
        <begin position="68"/>
        <end position="88"/>
    </location>
</feature>
<dbReference type="Pfam" id="PF00528">
    <property type="entry name" value="BPD_transp_1"/>
    <property type="match status" value="1"/>
</dbReference>
<dbReference type="GO" id="GO:0055085">
    <property type="term" value="P:transmembrane transport"/>
    <property type="evidence" value="ECO:0007669"/>
    <property type="project" value="InterPro"/>
</dbReference>
<evidence type="ECO:0000256" key="6">
    <source>
        <dbReference type="ARBA" id="ARBA00023136"/>
    </source>
</evidence>
<dbReference type="STRING" id="1873176.BFN67_22335"/>
<evidence type="ECO:0000256" key="5">
    <source>
        <dbReference type="ARBA" id="ARBA00022989"/>
    </source>
</evidence>
<keyword evidence="3" id="KW-1003">Cell membrane</keyword>
<evidence type="ECO:0000256" key="7">
    <source>
        <dbReference type="RuleBase" id="RU363032"/>
    </source>
</evidence>
<dbReference type="Gene3D" id="1.10.3720.10">
    <property type="entry name" value="MetI-like"/>
    <property type="match status" value="1"/>
</dbReference>
<reference evidence="9 10" key="1">
    <citation type="journal article" date="2016" name="Int. J. Syst. Evol. Microbiol.">
        <title>Pseudaminobacter manganicus sp. nov., isolated from sludge of a manganese mine.</title>
        <authorList>
            <person name="Li J."/>
            <person name="Huang J."/>
            <person name="Liao S."/>
            <person name="Wang G."/>
        </authorList>
    </citation>
    <scope>NUCLEOTIDE SEQUENCE [LARGE SCALE GENOMIC DNA]</scope>
    <source>
        <strain evidence="9 10">JH-7</strain>
    </source>
</reference>
<protein>
    <recommendedName>
        <fullName evidence="8">ABC transmembrane type-1 domain-containing protein</fullName>
    </recommendedName>
</protein>
<accession>A0A1V8RM04</accession>
<dbReference type="PANTHER" id="PTHR30151">
    <property type="entry name" value="ALKANE SULFONATE ABC TRANSPORTER-RELATED, MEMBRANE SUBUNIT"/>
    <property type="match status" value="1"/>
</dbReference>
<proteinExistence type="inferred from homology"/>
<dbReference type="PANTHER" id="PTHR30151:SF0">
    <property type="entry name" value="ABC TRANSPORTER PERMEASE PROTEIN MJ0413-RELATED"/>
    <property type="match status" value="1"/>
</dbReference>
<dbReference type="InterPro" id="IPR035906">
    <property type="entry name" value="MetI-like_sf"/>
</dbReference>
<dbReference type="RefSeq" id="WP_080921019.1">
    <property type="nucleotide sequence ID" value="NZ_MDET01000035.1"/>
</dbReference>